<evidence type="ECO:0000313" key="3">
    <source>
        <dbReference type="Proteomes" id="UP000007879"/>
    </source>
</evidence>
<dbReference type="GeneID" id="109582038"/>
<evidence type="ECO:0000256" key="1">
    <source>
        <dbReference type="SAM" id="MobiDB-lite"/>
    </source>
</evidence>
<organism evidence="2 3">
    <name type="scientific">Amphimedon queenslandica</name>
    <name type="common">Sponge</name>
    <dbReference type="NCBI Taxonomy" id="400682"/>
    <lineage>
        <taxon>Eukaryota</taxon>
        <taxon>Metazoa</taxon>
        <taxon>Porifera</taxon>
        <taxon>Demospongiae</taxon>
        <taxon>Heteroscleromorpha</taxon>
        <taxon>Haplosclerida</taxon>
        <taxon>Niphatidae</taxon>
        <taxon>Amphimedon</taxon>
    </lineage>
</organism>
<dbReference type="Proteomes" id="UP000007879">
    <property type="component" value="Unassembled WGS sequence"/>
</dbReference>
<dbReference type="EnsemblMetazoa" id="XM_019996600.1">
    <property type="protein sequence ID" value="XP_019852159.1"/>
    <property type="gene ID" value="LOC109582038"/>
</dbReference>
<reference evidence="3" key="1">
    <citation type="journal article" date="2010" name="Nature">
        <title>The Amphimedon queenslandica genome and the evolution of animal complexity.</title>
        <authorList>
            <person name="Srivastava M."/>
            <person name="Simakov O."/>
            <person name="Chapman J."/>
            <person name="Fahey B."/>
            <person name="Gauthier M.E."/>
            <person name="Mitros T."/>
            <person name="Richards G.S."/>
            <person name="Conaco C."/>
            <person name="Dacre M."/>
            <person name="Hellsten U."/>
            <person name="Larroux C."/>
            <person name="Putnam N.H."/>
            <person name="Stanke M."/>
            <person name="Adamska M."/>
            <person name="Darling A."/>
            <person name="Degnan S.M."/>
            <person name="Oakley T.H."/>
            <person name="Plachetzki D.C."/>
            <person name="Zhai Y."/>
            <person name="Adamski M."/>
            <person name="Calcino A."/>
            <person name="Cummins S.F."/>
            <person name="Goodstein D.M."/>
            <person name="Harris C."/>
            <person name="Jackson D.J."/>
            <person name="Leys S.P."/>
            <person name="Shu S."/>
            <person name="Woodcroft B.J."/>
            <person name="Vervoort M."/>
            <person name="Kosik K.S."/>
            <person name="Manning G."/>
            <person name="Degnan B.M."/>
            <person name="Rokhsar D.S."/>
        </authorList>
    </citation>
    <scope>NUCLEOTIDE SEQUENCE [LARGE SCALE GENOMIC DNA]</scope>
</reference>
<reference evidence="2" key="2">
    <citation type="submission" date="2024-06" db="UniProtKB">
        <authorList>
            <consortium name="EnsemblMetazoa"/>
        </authorList>
    </citation>
    <scope>IDENTIFICATION</scope>
</reference>
<evidence type="ECO:0000313" key="2">
    <source>
        <dbReference type="EnsemblMetazoa" id="XP_019852159.1"/>
    </source>
</evidence>
<proteinExistence type="predicted"/>
<accession>A0AAN0J565</accession>
<dbReference type="KEGG" id="aqu:109582038"/>
<name>A0AAN0J565_AMPQE</name>
<dbReference type="RefSeq" id="XP_019852159.1">
    <property type="nucleotide sequence ID" value="XM_019996600.1"/>
</dbReference>
<dbReference type="AlphaFoldDB" id="A0AAN0J565"/>
<feature type="region of interest" description="Disordered" evidence="1">
    <location>
        <begin position="121"/>
        <end position="140"/>
    </location>
</feature>
<sequence>MPDIDLTISSPVPSACPSQFVTPPPSFQEPAIPACGQPITSFFQQPHNPVKQPIILQPFTPAQQPIIQQPITPVQQSITPLQQPVTFVQQPVTPVHQQITPVQQSLTSVQQLTAQSHFIHQPVTAPSGTPPLSDSPPPLPPPTCICNLPPTQRQSPVFQEPLLLDPDDVVRKYPKYRNTSQAGSPAVRLAIESYFGTEMLRQCTVYGLKGNKQLPVEKVEALKQKMLTFY</sequence>
<protein>
    <submittedName>
        <fullName evidence="2">Uncharacterized protein</fullName>
    </submittedName>
</protein>
<keyword evidence="3" id="KW-1185">Reference proteome</keyword>